<evidence type="ECO:0000313" key="1">
    <source>
        <dbReference type="EMBL" id="MDR7083853.1"/>
    </source>
</evidence>
<dbReference type="InterPro" id="IPR054188">
    <property type="entry name" value="DUF6893"/>
</dbReference>
<name>A0ABU1UF76_9MICC</name>
<proteinExistence type="predicted"/>
<dbReference type="Proteomes" id="UP001252243">
    <property type="component" value="Unassembled WGS sequence"/>
</dbReference>
<organism evidence="1 2">
    <name type="scientific">Arthrobacter ginsengisoli</name>
    <dbReference type="NCBI Taxonomy" id="1356565"/>
    <lineage>
        <taxon>Bacteria</taxon>
        <taxon>Bacillati</taxon>
        <taxon>Actinomycetota</taxon>
        <taxon>Actinomycetes</taxon>
        <taxon>Micrococcales</taxon>
        <taxon>Micrococcaceae</taxon>
        <taxon>Arthrobacter</taxon>
    </lineage>
</organism>
<protein>
    <submittedName>
        <fullName evidence="1">Uncharacterized protein</fullName>
    </submittedName>
</protein>
<evidence type="ECO:0000313" key="2">
    <source>
        <dbReference type="Proteomes" id="UP001252243"/>
    </source>
</evidence>
<sequence>MKSVGMATVGLLAALALAAAYVGIRSVPDIQRYLKMRQM</sequence>
<dbReference type="EMBL" id="JAVDVQ010000014">
    <property type="protein sequence ID" value="MDR7083853.1"/>
    <property type="molecule type" value="Genomic_DNA"/>
</dbReference>
<dbReference type="RefSeq" id="WP_374724981.1">
    <property type="nucleotide sequence ID" value="NZ_JAVDVQ010000014.1"/>
</dbReference>
<keyword evidence="2" id="KW-1185">Reference proteome</keyword>
<comment type="caution">
    <text evidence="1">The sequence shown here is derived from an EMBL/GenBank/DDBJ whole genome shotgun (WGS) entry which is preliminary data.</text>
</comment>
<reference evidence="1 2" key="1">
    <citation type="submission" date="2023-07" db="EMBL/GenBank/DDBJ databases">
        <title>Sorghum-associated microbial communities from plants grown in Nebraska, USA.</title>
        <authorList>
            <person name="Schachtman D."/>
        </authorList>
    </citation>
    <scope>NUCLEOTIDE SEQUENCE [LARGE SCALE GENOMIC DNA]</scope>
    <source>
        <strain evidence="1 2">BE167</strain>
    </source>
</reference>
<gene>
    <name evidence="1" type="ORF">J2X01_003153</name>
</gene>
<accession>A0ABU1UF76</accession>
<dbReference type="Pfam" id="PF21833">
    <property type="entry name" value="DUF6893"/>
    <property type="match status" value="1"/>
</dbReference>